<dbReference type="OrthoDB" id="7356210at2"/>
<reference evidence="2 3" key="1">
    <citation type="submission" date="2015-01" db="EMBL/GenBank/DDBJ databases">
        <title>Genome Sequence of Magnetospirillum magnetotacticum Strain MS-1.</title>
        <authorList>
            <person name="Marinov G.K."/>
            <person name="Smalley M.D."/>
            <person name="DeSalvo G."/>
        </authorList>
    </citation>
    <scope>NUCLEOTIDE SEQUENCE [LARGE SCALE GENOMIC DNA]</scope>
    <source>
        <strain evidence="2 3">MS-1</strain>
    </source>
</reference>
<gene>
    <name evidence="2" type="ORF">CCC_01874</name>
</gene>
<dbReference type="Proteomes" id="UP000031971">
    <property type="component" value="Unassembled WGS sequence"/>
</dbReference>
<sequence>MKTLFAVAAVTLMAIAATSASAAPACEGQVAEMQAAWKAVPHPYSKLAEKKTRADHDHNAMSETYMNGQMRQAESLCKGGNDHEAMLRLDVVRAWLKLPEITHPTEHNYQPK</sequence>
<comment type="caution">
    <text evidence="2">The sequence shown here is derived from an EMBL/GenBank/DDBJ whole genome shotgun (WGS) entry which is preliminary data.</text>
</comment>
<keyword evidence="1" id="KW-0732">Signal</keyword>
<evidence type="ECO:0000313" key="2">
    <source>
        <dbReference type="EMBL" id="KIL99081.1"/>
    </source>
</evidence>
<accession>A0A0C2V1X5</accession>
<evidence type="ECO:0000256" key="1">
    <source>
        <dbReference type="SAM" id="SignalP"/>
    </source>
</evidence>
<dbReference type="RefSeq" id="WP_009871160.1">
    <property type="nucleotide sequence ID" value="NZ_JXSL01000026.1"/>
</dbReference>
<dbReference type="EMBL" id="JXSL01000026">
    <property type="protein sequence ID" value="KIL99081.1"/>
    <property type="molecule type" value="Genomic_DNA"/>
</dbReference>
<keyword evidence="3" id="KW-1185">Reference proteome</keyword>
<name>A0A0C2V1X5_PARME</name>
<dbReference type="STRING" id="272627.CCC_01874"/>
<dbReference type="AlphaFoldDB" id="A0A0C2V1X5"/>
<feature type="signal peptide" evidence="1">
    <location>
        <begin position="1"/>
        <end position="22"/>
    </location>
</feature>
<protein>
    <submittedName>
        <fullName evidence="2">Uncharacterized protein</fullName>
    </submittedName>
</protein>
<organism evidence="2 3">
    <name type="scientific">Paramagnetospirillum magnetotacticum MS-1</name>
    <dbReference type="NCBI Taxonomy" id="272627"/>
    <lineage>
        <taxon>Bacteria</taxon>
        <taxon>Pseudomonadati</taxon>
        <taxon>Pseudomonadota</taxon>
        <taxon>Alphaproteobacteria</taxon>
        <taxon>Rhodospirillales</taxon>
        <taxon>Magnetospirillaceae</taxon>
        <taxon>Paramagnetospirillum</taxon>
    </lineage>
</organism>
<evidence type="ECO:0000313" key="3">
    <source>
        <dbReference type="Proteomes" id="UP000031971"/>
    </source>
</evidence>
<feature type="chain" id="PRO_5002156880" evidence="1">
    <location>
        <begin position="23"/>
        <end position="112"/>
    </location>
</feature>
<proteinExistence type="predicted"/>